<dbReference type="InterPro" id="IPR013766">
    <property type="entry name" value="Thioredoxin_domain"/>
</dbReference>
<feature type="domain" description="Thioredoxin" evidence="1">
    <location>
        <begin position="1"/>
        <end position="61"/>
    </location>
</feature>
<dbReference type="GO" id="GO:0015035">
    <property type="term" value="F:protein-disulfide reductase activity"/>
    <property type="evidence" value="ECO:0007669"/>
    <property type="project" value="TreeGrafter"/>
</dbReference>
<proteinExistence type="predicted"/>
<dbReference type="SUPFAM" id="SSF52833">
    <property type="entry name" value="Thioredoxin-like"/>
    <property type="match status" value="1"/>
</dbReference>
<comment type="caution">
    <text evidence="2">The sequence shown here is derived from an EMBL/GenBank/DDBJ whole genome shotgun (WGS) entry which is preliminary data.</text>
</comment>
<reference evidence="2 3" key="1">
    <citation type="journal article" date="2023" name="Elife">
        <title>Identification of key yeast species and microbe-microbe interactions impacting larval growth of Drosophila in the wild.</title>
        <authorList>
            <person name="Mure A."/>
            <person name="Sugiura Y."/>
            <person name="Maeda R."/>
            <person name="Honda K."/>
            <person name="Sakurai N."/>
            <person name="Takahashi Y."/>
            <person name="Watada M."/>
            <person name="Katoh T."/>
            <person name="Gotoh A."/>
            <person name="Gotoh Y."/>
            <person name="Taniguchi I."/>
            <person name="Nakamura K."/>
            <person name="Hayashi T."/>
            <person name="Katayama T."/>
            <person name="Uemura T."/>
            <person name="Hattori Y."/>
        </authorList>
    </citation>
    <scope>NUCLEOTIDE SEQUENCE [LARGE SCALE GENOMIC DNA]</scope>
    <source>
        <strain evidence="2 3">SB-73</strain>
    </source>
</reference>
<evidence type="ECO:0000259" key="1">
    <source>
        <dbReference type="Pfam" id="PF00085"/>
    </source>
</evidence>
<name>A0AAV5REE0_STABA</name>
<gene>
    <name evidence="2" type="ORF">DASB73_005390</name>
</gene>
<evidence type="ECO:0000313" key="3">
    <source>
        <dbReference type="Proteomes" id="UP001362899"/>
    </source>
</evidence>
<dbReference type="AlphaFoldDB" id="A0AAV5REE0"/>
<dbReference type="PANTHER" id="PTHR45815">
    <property type="entry name" value="PROTEIN DISULFIDE-ISOMERASE A6"/>
    <property type="match status" value="1"/>
</dbReference>
<protein>
    <recommendedName>
        <fullName evidence="1">Thioredoxin domain-containing protein</fullName>
    </recommendedName>
</protein>
<dbReference type="Proteomes" id="UP001362899">
    <property type="component" value="Unassembled WGS sequence"/>
</dbReference>
<dbReference type="PANTHER" id="PTHR45815:SF3">
    <property type="entry name" value="PROTEIN DISULFIDE-ISOMERASE A6"/>
    <property type="match status" value="1"/>
</dbReference>
<dbReference type="Gene3D" id="3.40.30.10">
    <property type="entry name" value="Glutaredoxin"/>
    <property type="match status" value="1"/>
</dbReference>
<accession>A0AAV5REE0</accession>
<keyword evidence="3" id="KW-1185">Reference proteome</keyword>
<dbReference type="EMBL" id="BTGC01000003">
    <property type="protein sequence ID" value="GMM49581.1"/>
    <property type="molecule type" value="Genomic_DNA"/>
</dbReference>
<dbReference type="CDD" id="cd02961">
    <property type="entry name" value="PDI_a_family"/>
    <property type="match status" value="1"/>
</dbReference>
<dbReference type="GO" id="GO:0034976">
    <property type="term" value="P:response to endoplasmic reticulum stress"/>
    <property type="evidence" value="ECO:0007669"/>
    <property type="project" value="TreeGrafter"/>
</dbReference>
<dbReference type="GO" id="GO:0005788">
    <property type="term" value="C:endoplasmic reticulum lumen"/>
    <property type="evidence" value="ECO:0007669"/>
    <property type="project" value="TreeGrafter"/>
</dbReference>
<sequence>MAPDWEKAAKKMKGVAKFAAVDCTLRKNEVLCKRYGITGYPTIQMFQPAELTDTDLQAVRNGSSIPKKRPERYKYNSQRDSEALISYVKSKIRNYAIPLNPTNFKSFINSSTPKLLLLQNTDSKSIPLSIKALSRDLFGRVDVGVATKSTLSLWSELDLSVPKDDKKLIFINPNGENKVFSGKLDIKRIKQFVKAQLAGPDPAKQEL</sequence>
<dbReference type="InterPro" id="IPR036249">
    <property type="entry name" value="Thioredoxin-like_sf"/>
</dbReference>
<organism evidence="2 3">
    <name type="scientific">Starmerella bacillaris</name>
    <name type="common">Yeast</name>
    <name type="synonym">Candida zemplinina</name>
    <dbReference type="NCBI Taxonomy" id="1247836"/>
    <lineage>
        <taxon>Eukaryota</taxon>
        <taxon>Fungi</taxon>
        <taxon>Dikarya</taxon>
        <taxon>Ascomycota</taxon>
        <taxon>Saccharomycotina</taxon>
        <taxon>Dipodascomycetes</taxon>
        <taxon>Dipodascales</taxon>
        <taxon>Trichomonascaceae</taxon>
        <taxon>Starmerella</taxon>
    </lineage>
</organism>
<dbReference type="Pfam" id="PF00085">
    <property type="entry name" value="Thioredoxin"/>
    <property type="match status" value="1"/>
</dbReference>
<evidence type="ECO:0000313" key="2">
    <source>
        <dbReference type="EMBL" id="GMM49581.1"/>
    </source>
</evidence>